<evidence type="ECO:0000313" key="3">
    <source>
        <dbReference type="Proteomes" id="UP000199013"/>
    </source>
</evidence>
<dbReference type="Proteomes" id="UP000199013">
    <property type="component" value="Unassembled WGS sequence"/>
</dbReference>
<reference evidence="3" key="1">
    <citation type="submission" date="2016-02" db="EMBL/GenBank/DDBJ databases">
        <authorList>
            <person name="Wibberg D."/>
        </authorList>
    </citation>
    <scope>NUCLEOTIDE SEQUENCE [LARGE SCALE GENOMIC DNA]</scope>
</reference>
<feature type="region of interest" description="Disordered" evidence="1">
    <location>
        <begin position="1"/>
        <end position="31"/>
    </location>
</feature>
<organism evidence="2 3">
    <name type="scientific">Candidatus Protofrankia californiensis</name>
    <dbReference type="NCBI Taxonomy" id="1839754"/>
    <lineage>
        <taxon>Bacteria</taxon>
        <taxon>Bacillati</taxon>
        <taxon>Actinomycetota</taxon>
        <taxon>Actinomycetes</taxon>
        <taxon>Frankiales</taxon>
        <taxon>Frankiaceae</taxon>
        <taxon>Protofrankia</taxon>
    </lineage>
</organism>
<evidence type="ECO:0000313" key="2">
    <source>
        <dbReference type="EMBL" id="SBW19571.1"/>
    </source>
</evidence>
<dbReference type="EMBL" id="FLUV01000593">
    <property type="protein sequence ID" value="SBW19571.1"/>
    <property type="molecule type" value="Genomic_DNA"/>
</dbReference>
<protein>
    <submittedName>
        <fullName evidence="2">Uncharacterized protein</fullName>
    </submittedName>
</protein>
<gene>
    <name evidence="2" type="ORF">FDG2_1437</name>
</gene>
<dbReference type="AlphaFoldDB" id="A0A1C3NVM5"/>
<keyword evidence="3" id="KW-1185">Reference proteome</keyword>
<accession>A0A1C3NVM5</accession>
<name>A0A1C3NVM5_9ACTN</name>
<sequence>MNPPVPTVEKTTPVRPVPRRETPTVPTEETMSRAVRQTGALWAGITLLALVGDQAHLSLDVSHVYPDKVDAHVGVAGRMDDPVAVRDAGKLAELRAVAGLLGRPLAVLHEYDDGGLSLQVTATVADHPVRVWAALVDPDVIRHARELIAGAAVDR</sequence>
<proteinExistence type="predicted"/>
<evidence type="ECO:0000256" key="1">
    <source>
        <dbReference type="SAM" id="MobiDB-lite"/>
    </source>
</evidence>